<name>A0ABD8AJ43_9BACT</name>
<feature type="transmembrane region" description="Helical" evidence="1">
    <location>
        <begin position="147"/>
        <end position="168"/>
    </location>
</feature>
<accession>A0ABD8AJ43</accession>
<feature type="transmembrane region" description="Helical" evidence="1">
    <location>
        <begin position="216"/>
        <end position="237"/>
    </location>
</feature>
<feature type="transmembrane region" description="Helical" evidence="1">
    <location>
        <begin position="121"/>
        <end position="141"/>
    </location>
</feature>
<reference evidence="2 3" key="1">
    <citation type="submission" date="2023-12" db="EMBL/GenBank/DDBJ databases">
        <title>Hybrid Genome Assemblies of Mycoplasma cynos and Mycoplasma felis isolated from Dogs and Cats with Infectious Respiratory Disease.</title>
        <authorList>
            <person name="Framst I."/>
            <person name="Cai H."/>
            <person name="Ramesh P."/>
            <person name="Maboni G."/>
        </authorList>
    </citation>
    <scope>NUCLEOTIDE SEQUENCE [LARGE SCALE GENOMIC DNA]</scope>
    <source>
        <strain evidence="2 3">30510</strain>
    </source>
</reference>
<feature type="transmembrane region" description="Helical" evidence="1">
    <location>
        <begin position="20"/>
        <end position="42"/>
    </location>
</feature>
<organism evidence="2 3">
    <name type="scientific">Mycoplasmopsis cynos</name>
    <dbReference type="NCBI Taxonomy" id="171284"/>
    <lineage>
        <taxon>Bacteria</taxon>
        <taxon>Bacillati</taxon>
        <taxon>Mycoplasmatota</taxon>
        <taxon>Mycoplasmoidales</taxon>
        <taxon>Metamycoplasmataceae</taxon>
        <taxon>Mycoplasmopsis</taxon>
    </lineage>
</organism>
<evidence type="ECO:0000256" key="1">
    <source>
        <dbReference type="SAM" id="Phobius"/>
    </source>
</evidence>
<protein>
    <recommendedName>
        <fullName evidence="4">Inhibitor of apoptosis-promoting Bax1</fullName>
    </recommendedName>
</protein>
<sequence>MNSLRFNFQKEKTKKINLFWGSVLGIFTIGILGFFVAMFGFLHLLNNVIEISTFAKRLLFIPAAIGIIIISITRRPPGQRTNIITSIFLFILNIVIWSFFSALIVDIIVSSAINDFDSKSLLFSALIPLIIMGICAALSFLNVFTVARLSVLISVLFIASIITFLVAFFVYRAYFWLLVIEVVLFSVVTIWNFKMFNTELQNFNLDDNSEILKKSIFYGLEFLISYFNLFIIMLRLISFTRD</sequence>
<dbReference type="AlphaFoldDB" id="A0ABD8AJ43"/>
<evidence type="ECO:0000313" key="3">
    <source>
        <dbReference type="Proteomes" id="UP001327314"/>
    </source>
</evidence>
<dbReference type="Proteomes" id="UP001327314">
    <property type="component" value="Chromosome"/>
</dbReference>
<proteinExistence type="predicted"/>
<keyword evidence="1" id="KW-0812">Transmembrane</keyword>
<dbReference type="NCBIfam" id="NF045951">
    <property type="entry name" value="MAG0110_fam"/>
    <property type="match status" value="1"/>
</dbReference>
<keyword evidence="1" id="KW-0472">Membrane</keyword>
<feature type="transmembrane region" description="Helical" evidence="1">
    <location>
        <begin position="54"/>
        <end position="72"/>
    </location>
</feature>
<keyword evidence="1" id="KW-1133">Transmembrane helix</keyword>
<dbReference type="EMBL" id="CP141046">
    <property type="protein sequence ID" value="WQQ19888.1"/>
    <property type="molecule type" value="Genomic_DNA"/>
</dbReference>
<feature type="transmembrane region" description="Helical" evidence="1">
    <location>
        <begin position="84"/>
        <end position="109"/>
    </location>
</feature>
<dbReference type="RefSeq" id="WP_284520841.1">
    <property type="nucleotide sequence ID" value="NZ_CP103987.1"/>
</dbReference>
<evidence type="ECO:0000313" key="2">
    <source>
        <dbReference type="EMBL" id="WQQ19888.1"/>
    </source>
</evidence>
<evidence type="ECO:0008006" key="4">
    <source>
        <dbReference type="Google" id="ProtNLM"/>
    </source>
</evidence>
<feature type="transmembrane region" description="Helical" evidence="1">
    <location>
        <begin position="175"/>
        <end position="196"/>
    </location>
</feature>
<gene>
    <name evidence="2" type="ORF">RRG46_03545</name>
</gene>